<accession>A0A9X4KKA7</accession>
<dbReference type="SUPFAM" id="SSF55008">
    <property type="entry name" value="HMA, heavy metal-associated domain"/>
    <property type="match status" value="1"/>
</dbReference>
<dbReference type="Proteomes" id="UP001153387">
    <property type="component" value="Unassembled WGS sequence"/>
</dbReference>
<reference evidence="2 3" key="1">
    <citation type="submission" date="2022-10" db="EMBL/GenBank/DDBJ databases">
        <title>Comparative genomic analysis of Cohnella hashimotonis sp. nov., isolated from the International Space Station.</title>
        <authorList>
            <person name="Simpson A."/>
            <person name="Venkateswaran K."/>
        </authorList>
    </citation>
    <scope>NUCLEOTIDE SEQUENCE [LARGE SCALE GENOMIC DNA]</scope>
    <source>
        <strain evidence="2 3">DSM 18997</strain>
    </source>
</reference>
<evidence type="ECO:0000259" key="1">
    <source>
        <dbReference type="PROSITE" id="PS50846"/>
    </source>
</evidence>
<protein>
    <submittedName>
        <fullName evidence="2">Heavy-metal-associated domain-containing protein</fullName>
    </submittedName>
</protein>
<organism evidence="2 3">
    <name type="scientific">Cohnella ginsengisoli</name>
    <dbReference type="NCBI Taxonomy" id="425004"/>
    <lineage>
        <taxon>Bacteria</taxon>
        <taxon>Bacillati</taxon>
        <taxon>Bacillota</taxon>
        <taxon>Bacilli</taxon>
        <taxon>Bacillales</taxon>
        <taxon>Paenibacillaceae</taxon>
        <taxon>Cohnella</taxon>
    </lineage>
</organism>
<sequence length="71" mass="8103">MTMTLELRVDGLSCPNCANELELEIRRLEHGQSAKLSYNTGKLTVDEKVDLDKVKRILRSDGATPRQLYRL</sequence>
<dbReference type="Pfam" id="PF00403">
    <property type="entry name" value="HMA"/>
    <property type="match status" value="1"/>
</dbReference>
<name>A0A9X4KKA7_9BACL</name>
<feature type="domain" description="HMA" evidence="1">
    <location>
        <begin position="3"/>
        <end position="66"/>
    </location>
</feature>
<dbReference type="PROSITE" id="PS50846">
    <property type="entry name" value="HMA_2"/>
    <property type="match status" value="1"/>
</dbReference>
<dbReference type="InterPro" id="IPR006121">
    <property type="entry name" value="HMA_dom"/>
</dbReference>
<dbReference type="CDD" id="cd00371">
    <property type="entry name" value="HMA"/>
    <property type="match status" value="1"/>
</dbReference>
<dbReference type="GO" id="GO:0046872">
    <property type="term" value="F:metal ion binding"/>
    <property type="evidence" value="ECO:0007669"/>
    <property type="project" value="InterPro"/>
</dbReference>
<dbReference type="RefSeq" id="WP_277567540.1">
    <property type="nucleotide sequence ID" value="NZ_JAPDHZ010000004.1"/>
</dbReference>
<keyword evidence="3" id="KW-1185">Reference proteome</keyword>
<dbReference type="InterPro" id="IPR036163">
    <property type="entry name" value="HMA_dom_sf"/>
</dbReference>
<evidence type="ECO:0000313" key="2">
    <source>
        <dbReference type="EMBL" id="MDG0793814.1"/>
    </source>
</evidence>
<proteinExistence type="predicted"/>
<dbReference type="EMBL" id="JAPDHZ010000004">
    <property type="protein sequence ID" value="MDG0793814.1"/>
    <property type="molecule type" value="Genomic_DNA"/>
</dbReference>
<evidence type="ECO:0000313" key="3">
    <source>
        <dbReference type="Proteomes" id="UP001153387"/>
    </source>
</evidence>
<dbReference type="AlphaFoldDB" id="A0A9X4KKA7"/>
<dbReference type="Gene3D" id="3.30.70.100">
    <property type="match status" value="1"/>
</dbReference>
<gene>
    <name evidence="2" type="ORF">OMP38_25575</name>
</gene>
<comment type="caution">
    <text evidence="2">The sequence shown here is derived from an EMBL/GenBank/DDBJ whole genome shotgun (WGS) entry which is preliminary data.</text>
</comment>